<feature type="region of interest" description="Disordered" evidence="4">
    <location>
        <begin position="235"/>
        <end position="373"/>
    </location>
</feature>
<sequence length="373" mass="37665">MGEAHFCEPSPAKRCELCPGKGGALKQTDSGGWAHVVCALYIPEVRFGDVATMEPVLLSHLPPDRFGKPCCLCEVAGRTSRATTGATMSCNKPGCRQNFHVTCAQSQGLLCEEQVQSMNVTYCGYCPHHYAKLKRGHNLKPIPAFKASHDPATPDTSPEKQPPPPGGDGPRAERRHKKPKQSRSPRAAAASPPEVGAAPAVGGPGAAPFPQAVVKLEPVGQLGMDGAAAVHSSLAGGGEVTPARALGGQDGAPDSVSADNRDGSGIKQETGVEQPPPVALLPAAGGAAGQVASLPVATSTALPAAQQAADVDSASLKRPAVPADGDARKRKATGRPRKGAAGAGSPEPGADGTWNGAVGTDAAQPAGSATARG</sequence>
<evidence type="ECO:0000256" key="1">
    <source>
        <dbReference type="ARBA" id="ARBA00022723"/>
    </source>
</evidence>
<dbReference type="PANTHER" id="PTHR13793:SF107">
    <property type="entry name" value="BROMODOMAIN-CONTAINING PROTEIN HOMOLOG"/>
    <property type="match status" value="1"/>
</dbReference>
<dbReference type="PANTHER" id="PTHR13793">
    <property type="entry name" value="PHD FINGER PROTEINS"/>
    <property type="match status" value="1"/>
</dbReference>
<dbReference type="GO" id="GO:0006357">
    <property type="term" value="P:regulation of transcription by RNA polymerase II"/>
    <property type="evidence" value="ECO:0007669"/>
    <property type="project" value="TreeGrafter"/>
</dbReference>
<dbReference type="InterPro" id="IPR013083">
    <property type="entry name" value="Znf_RING/FYVE/PHD"/>
</dbReference>
<gene>
    <name evidence="6" type="primary">MLLT6</name>
    <name evidence="6" type="ORF">FJT64_021426</name>
</gene>
<dbReference type="EMBL" id="VIIS01000597">
    <property type="protein sequence ID" value="KAF0307179.1"/>
    <property type="molecule type" value="Genomic_DNA"/>
</dbReference>
<feature type="compositionally biased region" description="Low complexity" evidence="4">
    <location>
        <begin position="339"/>
        <end position="352"/>
    </location>
</feature>
<feature type="domain" description="PHD-type" evidence="5">
    <location>
        <begin position="12"/>
        <end position="130"/>
    </location>
</feature>
<dbReference type="Pfam" id="PF13832">
    <property type="entry name" value="zf-HC5HC2H_2"/>
    <property type="match status" value="1"/>
</dbReference>
<feature type="compositionally biased region" description="Low complexity" evidence="4">
    <location>
        <begin position="184"/>
        <end position="203"/>
    </location>
</feature>
<protein>
    <submittedName>
        <fullName evidence="6">Protein AF-17</fullName>
    </submittedName>
</protein>
<keyword evidence="3" id="KW-0862">Zinc</keyword>
<evidence type="ECO:0000256" key="2">
    <source>
        <dbReference type="ARBA" id="ARBA00022771"/>
    </source>
</evidence>
<reference evidence="6 7" key="1">
    <citation type="submission" date="2019-07" db="EMBL/GenBank/DDBJ databases">
        <title>Draft genome assembly of a fouling barnacle, Amphibalanus amphitrite (Darwin, 1854): The first reference genome for Thecostraca.</title>
        <authorList>
            <person name="Kim W."/>
        </authorList>
    </citation>
    <scope>NUCLEOTIDE SEQUENCE [LARGE SCALE GENOMIC DNA]</scope>
    <source>
        <strain evidence="6">SNU_AA5</strain>
        <tissue evidence="6">Soma without cirri and trophi</tissue>
    </source>
</reference>
<dbReference type="AlphaFoldDB" id="A0A6A4WPI0"/>
<feature type="compositionally biased region" description="Basic residues" evidence="4">
    <location>
        <begin position="173"/>
        <end position="183"/>
    </location>
</feature>
<proteinExistence type="predicted"/>
<dbReference type="Proteomes" id="UP000440578">
    <property type="component" value="Unassembled WGS sequence"/>
</dbReference>
<dbReference type="InterPro" id="IPR034732">
    <property type="entry name" value="EPHD"/>
</dbReference>
<evidence type="ECO:0000256" key="3">
    <source>
        <dbReference type="ARBA" id="ARBA00022833"/>
    </source>
</evidence>
<organism evidence="6 7">
    <name type="scientific">Amphibalanus amphitrite</name>
    <name type="common">Striped barnacle</name>
    <name type="synonym">Balanus amphitrite</name>
    <dbReference type="NCBI Taxonomy" id="1232801"/>
    <lineage>
        <taxon>Eukaryota</taxon>
        <taxon>Metazoa</taxon>
        <taxon>Ecdysozoa</taxon>
        <taxon>Arthropoda</taxon>
        <taxon>Crustacea</taxon>
        <taxon>Multicrustacea</taxon>
        <taxon>Cirripedia</taxon>
        <taxon>Thoracica</taxon>
        <taxon>Thoracicalcarea</taxon>
        <taxon>Balanomorpha</taxon>
        <taxon>Balanoidea</taxon>
        <taxon>Balanidae</taxon>
        <taxon>Amphibalaninae</taxon>
        <taxon>Amphibalanus</taxon>
    </lineage>
</organism>
<keyword evidence="1" id="KW-0479">Metal-binding</keyword>
<comment type="caution">
    <text evidence="6">The sequence shown here is derived from an EMBL/GenBank/DDBJ whole genome shotgun (WGS) entry which is preliminary data.</text>
</comment>
<dbReference type="OrthoDB" id="20839at2759"/>
<keyword evidence="2" id="KW-0863">Zinc-finger</keyword>
<evidence type="ECO:0000313" key="6">
    <source>
        <dbReference type="EMBL" id="KAF0307179.1"/>
    </source>
</evidence>
<dbReference type="GO" id="GO:0008270">
    <property type="term" value="F:zinc ion binding"/>
    <property type="evidence" value="ECO:0007669"/>
    <property type="project" value="UniProtKB-KW"/>
</dbReference>
<feature type="region of interest" description="Disordered" evidence="4">
    <location>
        <begin position="141"/>
        <end position="203"/>
    </location>
</feature>
<keyword evidence="7" id="KW-1185">Reference proteome</keyword>
<evidence type="ECO:0000256" key="4">
    <source>
        <dbReference type="SAM" id="MobiDB-lite"/>
    </source>
</evidence>
<dbReference type="Gene3D" id="3.30.40.10">
    <property type="entry name" value="Zinc/RING finger domain, C3HC4 (zinc finger)"/>
    <property type="match status" value="1"/>
</dbReference>
<accession>A0A6A4WPI0</accession>
<evidence type="ECO:0000259" key="5">
    <source>
        <dbReference type="PROSITE" id="PS51805"/>
    </source>
</evidence>
<dbReference type="PROSITE" id="PS51805">
    <property type="entry name" value="EPHD"/>
    <property type="match status" value="1"/>
</dbReference>
<name>A0A6A4WPI0_AMPAM</name>
<feature type="compositionally biased region" description="Low complexity" evidence="4">
    <location>
        <begin position="304"/>
        <end position="314"/>
    </location>
</feature>
<dbReference type="InterPro" id="IPR050701">
    <property type="entry name" value="Histone_Mod_Regulator"/>
</dbReference>
<evidence type="ECO:0000313" key="7">
    <source>
        <dbReference type="Proteomes" id="UP000440578"/>
    </source>
</evidence>
<feature type="compositionally biased region" description="Low complexity" evidence="4">
    <location>
        <begin position="280"/>
        <end position="292"/>
    </location>
</feature>
<feature type="compositionally biased region" description="Basic residues" evidence="4">
    <location>
        <begin position="328"/>
        <end position="338"/>
    </location>
</feature>